<dbReference type="EMBL" id="NEXE01000047">
    <property type="protein sequence ID" value="PSN90783.1"/>
    <property type="molecule type" value="Genomic_DNA"/>
</dbReference>
<dbReference type="Pfam" id="PF00221">
    <property type="entry name" value="Lyase_aromatic"/>
    <property type="match status" value="1"/>
</dbReference>
<gene>
    <name evidence="1" type="ORF">B9Q03_05975</name>
</gene>
<dbReference type="Proteomes" id="UP000240322">
    <property type="component" value="Unassembled WGS sequence"/>
</dbReference>
<comment type="caution">
    <text evidence="1">The sequence shown here is derived from an EMBL/GenBank/DDBJ whole genome shotgun (WGS) entry which is preliminary data.</text>
</comment>
<dbReference type="Gene3D" id="1.10.275.10">
    <property type="entry name" value="Fumarase/aspartase (N-terminal domain)"/>
    <property type="match status" value="1"/>
</dbReference>
<organism evidence="1 2">
    <name type="scientific">Candidatus Marsarchaeota G2 archaeon OSP_D</name>
    <dbReference type="NCBI Taxonomy" id="1978157"/>
    <lineage>
        <taxon>Archaea</taxon>
        <taxon>Candidatus Marsarchaeota</taxon>
        <taxon>Candidatus Marsarchaeota group 2</taxon>
    </lineage>
</organism>
<evidence type="ECO:0008006" key="3">
    <source>
        <dbReference type="Google" id="ProtNLM"/>
    </source>
</evidence>
<dbReference type="AlphaFoldDB" id="A0A2R6AWU8"/>
<sequence length="121" mass="13141">MHIELDGENLSIDSVVDVADGLFKVSVSPLALKRVSEAHSYVQKLIEEERVVYGVTTGFGSLSSKMVSKNDAEKLQRNLVRSHSAGVGERLPERLVRAAMLLRLNTLLKGHSGASPETVSL</sequence>
<name>A0A2R6AWU8_9ARCH</name>
<dbReference type="InterPro" id="IPR008948">
    <property type="entry name" value="L-Aspartase-like"/>
</dbReference>
<feature type="non-terminal residue" evidence="1">
    <location>
        <position position="121"/>
    </location>
</feature>
<proteinExistence type="predicted"/>
<reference evidence="1 2" key="1">
    <citation type="submission" date="2017-04" db="EMBL/GenBank/DDBJ databases">
        <title>Novel microbial lineages endemic to geothermal iron-oxide mats fill important gaps in the evolutionary history of Archaea.</title>
        <authorList>
            <person name="Jay Z.J."/>
            <person name="Beam J.P."/>
            <person name="Dlakic M."/>
            <person name="Rusch D.B."/>
            <person name="Kozubal M.A."/>
            <person name="Inskeep W.P."/>
        </authorList>
    </citation>
    <scope>NUCLEOTIDE SEQUENCE [LARGE SCALE GENOMIC DNA]</scope>
    <source>
        <strain evidence="1">OSP_D</strain>
    </source>
</reference>
<dbReference type="InterPro" id="IPR001106">
    <property type="entry name" value="Aromatic_Lyase"/>
</dbReference>
<dbReference type="InterPro" id="IPR024083">
    <property type="entry name" value="Fumarase/histidase_N"/>
</dbReference>
<accession>A0A2R6AWU8</accession>
<dbReference type="SUPFAM" id="SSF48557">
    <property type="entry name" value="L-aspartase-like"/>
    <property type="match status" value="1"/>
</dbReference>
<dbReference type="PANTHER" id="PTHR10362">
    <property type="entry name" value="HISTIDINE AMMONIA-LYASE"/>
    <property type="match status" value="1"/>
</dbReference>
<protein>
    <recommendedName>
        <fullName evidence="3">Histidine ammonia-lyase</fullName>
    </recommendedName>
</protein>
<evidence type="ECO:0000313" key="2">
    <source>
        <dbReference type="Proteomes" id="UP000240322"/>
    </source>
</evidence>
<evidence type="ECO:0000313" key="1">
    <source>
        <dbReference type="EMBL" id="PSN90783.1"/>
    </source>
</evidence>
<dbReference type="GO" id="GO:0003824">
    <property type="term" value="F:catalytic activity"/>
    <property type="evidence" value="ECO:0007669"/>
    <property type="project" value="InterPro"/>
</dbReference>